<dbReference type="EMBL" id="NSLJ01000011">
    <property type="protein sequence ID" value="PDP44043.1"/>
    <property type="molecule type" value="Genomic_DNA"/>
</dbReference>
<dbReference type="PANTHER" id="PTHR41244">
    <property type="entry name" value="RHAMNAN SYNTHESIS F"/>
    <property type="match status" value="1"/>
</dbReference>
<proteinExistence type="predicted"/>
<organism evidence="1 2">
    <name type="scientific">Tannerella forsythia</name>
    <name type="common">Bacteroides forsythus</name>
    <dbReference type="NCBI Taxonomy" id="28112"/>
    <lineage>
        <taxon>Bacteria</taxon>
        <taxon>Pseudomonadati</taxon>
        <taxon>Bacteroidota</taxon>
        <taxon>Bacteroidia</taxon>
        <taxon>Bacteroidales</taxon>
        <taxon>Tannerellaceae</taxon>
        <taxon>Tannerella</taxon>
    </lineage>
</organism>
<accession>A0A2A6E8T8</accession>
<dbReference type="Proteomes" id="UP000219259">
    <property type="component" value="Unassembled WGS sequence"/>
</dbReference>
<dbReference type="PANTHER" id="PTHR41244:SF1">
    <property type="entry name" value="GLYCOSYLTRANSFERASE"/>
    <property type="match status" value="1"/>
</dbReference>
<protein>
    <recommendedName>
        <fullName evidence="3">Lipoprotein</fullName>
    </recommendedName>
</protein>
<dbReference type="InterPro" id="IPR032719">
    <property type="entry name" value="WbsX"/>
</dbReference>
<dbReference type="RefSeq" id="WP_097531108.1">
    <property type="nucleotide sequence ID" value="NZ_NSLJ01000011.1"/>
</dbReference>
<name>A0A2A6E8T8_TANFO</name>
<comment type="caution">
    <text evidence="1">The sequence shown here is derived from an EMBL/GenBank/DDBJ whole genome shotgun (WGS) entry which is preliminary data.</text>
</comment>
<dbReference type="Pfam" id="PF14307">
    <property type="entry name" value="Glyco_tran_WbsX"/>
    <property type="match status" value="1"/>
</dbReference>
<dbReference type="CDD" id="cd11579">
    <property type="entry name" value="Glyco_tran_WbsX"/>
    <property type="match status" value="1"/>
</dbReference>
<gene>
    <name evidence="1" type="ORF">CLI86_05580</name>
</gene>
<dbReference type="PROSITE" id="PS51257">
    <property type="entry name" value="PROKAR_LIPOPROTEIN"/>
    <property type="match status" value="1"/>
</dbReference>
<evidence type="ECO:0008006" key="3">
    <source>
        <dbReference type="Google" id="ProtNLM"/>
    </source>
</evidence>
<evidence type="ECO:0000313" key="2">
    <source>
        <dbReference type="Proteomes" id="UP000219259"/>
    </source>
</evidence>
<evidence type="ECO:0000313" key="1">
    <source>
        <dbReference type="EMBL" id="PDP44043.1"/>
    </source>
</evidence>
<dbReference type="AlphaFoldDB" id="A0A2A6E8T8"/>
<sequence>MKYLEIKFQVAAFFLFSYFLFCTGFVSCTNAPSSANNAAGGQTEERTDNGYYVAAYIWPSCHHDERFGDMLWPEGKGEWEVINKGNPRFDGHYQPRRPLWGCEMDNDPAVMEKWIETAVRYGVNVFVFDWYWYDGGPFLESTLNDGFLKAKNNADMQFYLMWANHDVKKNYWNVHKFTNDTTLMWNAVVDEANYKTIVKRVIERYFKQPNYFKIDGCPVFSIFSVDKLMESFGGDAGKARQALDYFREEVKKAGFPDLHIQWNQGGGALMSPENAKQFSDRVNEMGFNSVAMYNMGGTDEDYIVYGNNAIDIRAQMDSLLDIPVFPCVSIGWDDTPRFPTKGIRDVVHYHNTPESFAALLYRAKQYADSHPEQPKLITINAWNEWVEGSYLLPDMLNGYGYLEAVRKIMNGTFDSYAKKKAMNDSSLP</sequence>
<reference evidence="1 2" key="1">
    <citation type="submission" date="2017-09" db="EMBL/GenBank/DDBJ databases">
        <title>Phase variable restriction modification systems are present in the genome sequences of periodontal pathogens Prevotella intermedia, Tannerella forsythia and Porphyromonas gingivalis.</title>
        <authorList>
            <person name="Haigh R.D."/>
            <person name="Crawford L."/>
            <person name="Ralph J."/>
            <person name="Wanford J."/>
            <person name="Vartoukian S.R."/>
            <person name="Hijazib K."/>
            <person name="Wade W."/>
            <person name="Oggioni M.R."/>
        </authorList>
    </citation>
    <scope>NUCLEOTIDE SEQUENCE [LARGE SCALE GENOMIC DNA]</scope>
    <source>
        <strain evidence="1 2">WW11663</strain>
    </source>
</reference>
<dbReference type="Gene3D" id="3.20.20.80">
    <property type="entry name" value="Glycosidases"/>
    <property type="match status" value="1"/>
</dbReference>